<reference evidence="1" key="1">
    <citation type="submission" date="2019-06" db="EMBL/GenBank/DDBJ databases">
        <authorList>
            <person name="Zheng W."/>
        </authorList>
    </citation>
    <scope>NUCLEOTIDE SEQUENCE</scope>
    <source>
        <strain evidence="1">QDHG01</strain>
    </source>
</reference>
<evidence type="ECO:0000313" key="2">
    <source>
        <dbReference type="Proteomes" id="UP000785679"/>
    </source>
</evidence>
<organism evidence="1 2">
    <name type="scientific">Halteria grandinella</name>
    <dbReference type="NCBI Taxonomy" id="5974"/>
    <lineage>
        <taxon>Eukaryota</taxon>
        <taxon>Sar</taxon>
        <taxon>Alveolata</taxon>
        <taxon>Ciliophora</taxon>
        <taxon>Intramacronucleata</taxon>
        <taxon>Spirotrichea</taxon>
        <taxon>Stichotrichia</taxon>
        <taxon>Sporadotrichida</taxon>
        <taxon>Halteriidae</taxon>
        <taxon>Halteria</taxon>
    </lineage>
</organism>
<evidence type="ECO:0000313" key="1">
    <source>
        <dbReference type="EMBL" id="TNV78404.1"/>
    </source>
</evidence>
<name>A0A8J8NPB9_HALGN</name>
<proteinExistence type="predicted"/>
<accession>A0A8J8NPB9</accession>
<keyword evidence="2" id="KW-1185">Reference proteome</keyword>
<dbReference type="AlphaFoldDB" id="A0A8J8NPB9"/>
<protein>
    <submittedName>
        <fullName evidence="1">Uncharacterized protein</fullName>
    </submittedName>
</protein>
<comment type="caution">
    <text evidence="1">The sequence shown here is derived from an EMBL/GenBank/DDBJ whole genome shotgun (WGS) entry which is preliminary data.</text>
</comment>
<gene>
    <name evidence="1" type="ORF">FGO68_gene14439</name>
</gene>
<dbReference type="EMBL" id="RRYP01010403">
    <property type="protein sequence ID" value="TNV78404.1"/>
    <property type="molecule type" value="Genomic_DNA"/>
</dbReference>
<dbReference type="Proteomes" id="UP000785679">
    <property type="component" value="Unassembled WGS sequence"/>
</dbReference>
<sequence length="100" mass="11975">MLLQQIKWIKDINKKQPNQYIISNEIIGKAQKKKRCLRIIVGMFVSLQRFICNIYVCAREREIEYRIQSLVYLAFHVDSRIMQVHTSFPSRQMLMNGQRS</sequence>